<keyword evidence="2 6" id="KW-0812">Transmembrane</keyword>
<dbReference type="GO" id="GO:0046872">
    <property type="term" value="F:metal ion binding"/>
    <property type="evidence" value="ECO:0007669"/>
    <property type="project" value="InterPro"/>
</dbReference>
<feature type="transmembrane region" description="Helical" evidence="6">
    <location>
        <begin position="218"/>
        <end position="235"/>
    </location>
</feature>
<feature type="transmembrane region" description="Helical" evidence="6">
    <location>
        <begin position="150"/>
        <end position="168"/>
    </location>
</feature>
<dbReference type="AlphaFoldDB" id="G8R591"/>
<feature type="transmembrane region" description="Helical" evidence="6">
    <location>
        <begin position="241"/>
        <end position="259"/>
    </location>
</feature>
<evidence type="ECO:0000259" key="7">
    <source>
        <dbReference type="Pfam" id="PF01545"/>
    </source>
</evidence>
<feature type="transmembrane region" description="Helical" evidence="6">
    <location>
        <begin position="174"/>
        <end position="197"/>
    </location>
</feature>
<keyword evidence="3" id="KW-0864">Zinc transport</keyword>
<comment type="subcellular location">
    <subcellularLocation>
        <location evidence="1">Membrane</location>
        <topology evidence="1">Multi-pass membrane protein</topology>
    </subcellularLocation>
</comment>
<gene>
    <name evidence="8" type="ordered locus">Oweho_1131</name>
</gene>
<dbReference type="InterPro" id="IPR027469">
    <property type="entry name" value="Cation_efflux_TMD_sf"/>
</dbReference>
<keyword evidence="3" id="KW-0406">Ion transport</keyword>
<dbReference type="SUPFAM" id="SSF55008">
    <property type="entry name" value="HMA, heavy metal-associated domain"/>
    <property type="match status" value="1"/>
</dbReference>
<feature type="transmembrane region" description="Helical" evidence="6">
    <location>
        <begin position="86"/>
        <end position="108"/>
    </location>
</feature>
<accession>G8R591</accession>
<evidence type="ECO:0000256" key="2">
    <source>
        <dbReference type="ARBA" id="ARBA00022692"/>
    </source>
</evidence>
<feature type="transmembrane region" description="Helical" evidence="6">
    <location>
        <begin position="120"/>
        <end position="138"/>
    </location>
</feature>
<evidence type="ECO:0000256" key="3">
    <source>
        <dbReference type="ARBA" id="ARBA00022906"/>
    </source>
</evidence>
<dbReference type="InterPro" id="IPR058533">
    <property type="entry name" value="Cation_efflux_TM"/>
</dbReference>
<dbReference type="Pfam" id="PF01545">
    <property type="entry name" value="Cation_efflux"/>
    <property type="match status" value="1"/>
</dbReference>
<dbReference type="KEGG" id="oho:Oweho_1131"/>
<reference evidence="8 9" key="1">
    <citation type="journal article" date="2012" name="Stand. Genomic Sci.">
        <title>Genome sequence of the orange-pigmented seawater bacterium Owenweeksia hongkongensis type strain (UST20020801(T)).</title>
        <authorList>
            <person name="Riedel T."/>
            <person name="Held B."/>
            <person name="Nolan M."/>
            <person name="Lucas S."/>
            <person name="Lapidus A."/>
            <person name="Tice H."/>
            <person name="Del Rio T.G."/>
            <person name="Cheng J.F."/>
            <person name="Han C."/>
            <person name="Tapia R."/>
            <person name="Goodwin L.A."/>
            <person name="Pitluck S."/>
            <person name="Liolios K."/>
            <person name="Mavromatis K."/>
            <person name="Pagani I."/>
            <person name="Ivanova N."/>
            <person name="Mikhailova N."/>
            <person name="Pati A."/>
            <person name="Chen A."/>
            <person name="Palaniappan K."/>
            <person name="Rohde M."/>
            <person name="Tindall B.J."/>
            <person name="Detter J.C."/>
            <person name="Goker M."/>
            <person name="Woyke T."/>
            <person name="Bristow J."/>
            <person name="Eisen J.A."/>
            <person name="Markowitz V."/>
            <person name="Hugenholtz P."/>
            <person name="Klenk H.P."/>
            <person name="Kyrpides N.C."/>
        </authorList>
    </citation>
    <scope>NUCLEOTIDE SEQUENCE</scope>
    <source>
        <strain evidence="9">DSM 17368 / JCM 12287 / NRRL B-23963</strain>
    </source>
</reference>
<dbReference type="Proteomes" id="UP000005631">
    <property type="component" value="Chromosome"/>
</dbReference>
<evidence type="ECO:0000256" key="4">
    <source>
        <dbReference type="ARBA" id="ARBA00022989"/>
    </source>
</evidence>
<evidence type="ECO:0000256" key="1">
    <source>
        <dbReference type="ARBA" id="ARBA00004141"/>
    </source>
</evidence>
<dbReference type="PANTHER" id="PTHR11562:SF17">
    <property type="entry name" value="RE54080P-RELATED"/>
    <property type="match status" value="1"/>
</dbReference>
<keyword evidence="4 6" id="KW-1133">Transmembrane helix</keyword>
<dbReference type="EMBL" id="CP003156">
    <property type="protein sequence ID" value="AEV32136.1"/>
    <property type="molecule type" value="Genomic_DNA"/>
</dbReference>
<evidence type="ECO:0000256" key="6">
    <source>
        <dbReference type="SAM" id="Phobius"/>
    </source>
</evidence>
<organism evidence="8 9">
    <name type="scientific">Owenweeksia hongkongensis (strain DSM 17368 / CIP 108786 / JCM 12287 / NRRL B-23963 / UST20020801)</name>
    <dbReference type="NCBI Taxonomy" id="926562"/>
    <lineage>
        <taxon>Bacteria</taxon>
        <taxon>Pseudomonadati</taxon>
        <taxon>Bacteroidota</taxon>
        <taxon>Flavobacteriia</taxon>
        <taxon>Flavobacteriales</taxon>
        <taxon>Owenweeksiaceae</taxon>
        <taxon>Owenweeksia</taxon>
    </lineage>
</organism>
<dbReference type="OrthoDB" id="9799649at2"/>
<dbReference type="GO" id="GO:0005886">
    <property type="term" value="C:plasma membrane"/>
    <property type="evidence" value="ECO:0007669"/>
    <property type="project" value="TreeGrafter"/>
</dbReference>
<dbReference type="RefSeq" id="WP_014201496.1">
    <property type="nucleotide sequence ID" value="NC_016599.1"/>
</dbReference>
<keyword evidence="3" id="KW-0813">Transport</keyword>
<dbReference type="HOGENOM" id="CLU_072749_0_0_10"/>
<dbReference type="PATRIC" id="fig|926562.3.peg.1144"/>
<dbReference type="Gene3D" id="1.20.1510.10">
    <property type="entry name" value="Cation efflux protein transmembrane domain"/>
    <property type="match status" value="1"/>
</dbReference>
<dbReference type="SUPFAM" id="SSF161111">
    <property type="entry name" value="Cation efflux protein transmembrane domain-like"/>
    <property type="match status" value="1"/>
</dbReference>
<name>G8R591_OWEHD</name>
<feature type="domain" description="Cation efflux protein transmembrane" evidence="7">
    <location>
        <begin position="88"/>
        <end position="260"/>
    </location>
</feature>
<sequence>MQKTIYKVSEMDCPSEEALIRMKLEGIRGLEHLDFDIPNRELAVFHTEDKEPIEAALFSLNLGASHQSTEIASDFNLQSDSNQSKLLWTVLIINFSFFVIEMLAGWYAQSMGLVADSMDMLADAFVYGLSLYAVGHTVVRKKKVARMAGYLQIALAIIGWLEIVRRFLGEEEKLNVTVMIVVSVFALIANAICLYLLQKSKSKEAHMQASMIFTSNDIIINSGVILAAVLVYWLQSSVPDLVIGTLVLGIVLRGAIRMLKLGK</sequence>
<keyword evidence="3" id="KW-0862">Zinc</keyword>
<dbReference type="PANTHER" id="PTHR11562">
    <property type="entry name" value="CATION EFFLUX PROTEIN/ ZINC TRANSPORTER"/>
    <property type="match status" value="1"/>
</dbReference>
<dbReference type="InterPro" id="IPR036163">
    <property type="entry name" value="HMA_dom_sf"/>
</dbReference>
<dbReference type="InterPro" id="IPR050681">
    <property type="entry name" value="CDF/SLC30A"/>
</dbReference>
<dbReference type="STRING" id="926562.Oweho_1131"/>
<evidence type="ECO:0000313" key="8">
    <source>
        <dbReference type="EMBL" id="AEV32136.1"/>
    </source>
</evidence>
<evidence type="ECO:0000256" key="5">
    <source>
        <dbReference type="ARBA" id="ARBA00023136"/>
    </source>
</evidence>
<keyword evidence="9" id="KW-1185">Reference proteome</keyword>
<protein>
    <submittedName>
        <fullName evidence="8">Co/Zn/Cd efflux system component</fullName>
    </submittedName>
</protein>
<evidence type="ECO:0000313" key="9">
    <source>
        <dbReference type="Proteomes" id="UP000005631"/>
    </source>
</evidence>
<proteinExistence type="predicted"/>
<dbReference type="GO" id="GO:0005385">
    <property type="term" value="F:zinc ion transmembrane transporter activity"/>
    <property type="evidence" value="ECO:0007669"/>
    <property type="project" value="TreeGrafter"/>
</dbReference>
<keyword evidence="5 6" id="KW-0472">Membrane</keyword>
<dbReference type="eggNOG" id="COG1230">
    <property type="taxonomic scope" value="Bacteria"/>
</dbReference>